<sequence>MDILFFCGRQIFPSIVLIFIPRYHKTAAITAGTRTTRRRCIETRDDRPGRSVPSSLDERSSGFRLGPVVPW</sequence>
<gene>
    <name evidence="1" type="ORF">MLD38_022767</name>
</gene>
<protein>
    <submittedName>
        <fullName evidence="1">Uncharacterized protein</fullName>
    </submittedName>
</protein>
<organism evidence="1 2">
    <name type="scientific">Melastoma candidum</name>
    <dbReference type="NCBI Taxonomy" id="119954"/>
    <lineage>
        <taxon>Eukaryota</taxon>
        <taxon>Viridiplantae</taxon>
        <taxon>Streptophyta</taxon>
        <taxon>Embryophyta</taxon>
        <taxon>Tracheophyta</taxon>
        <taxon>Spermatophyta</taxon>
        <taxon>Magnoliopsida</taxon>
        <taxon>eudicotyledons</taxon>
        <taxon>Gunneridae</taxon>
        <taxon>Pentapetalae</taxon>
        <taxon>rosids</taxon>
        <taxon>malvids</taxon>
        <taxon>Myrtales</taxon>
        <taxon>Melastomataceae</taxon>
        <taxon>Melastomatoideae</taxon>
        <taxon>Melastomateae</taxon>
        <taxon>Melastoma</taxon>
    </lineage>
</organism>
<keyword evidence="2" id="KW-1185">Reference proteome</keyword>
<accession>A0ACB9QJI4</accession>
<comment type="caution">
    <text evidence="1">The sequence shown here is derived from an EMBL/GenBank/DDBJ whole genome shotgun (WGS) entry which is preliminary data.</text>
</comment>
<dbReference type="EMBL" id="CM042885">
    <property type="protein sequence ID" value="KAI4366977.1"/>
    <property type="molecule type" value="Genomic_DNA"/>
</dbReference>
<evidence type="ECO:0000313" key="2">
    <source>
        <dbReference type="Proteomes" id="UP001057402"/>
    </source>
</evidence>
<reference evidence="2" key="1">
    <citation type="journal article" date="2023" name="Front. Plant Sci.">
        <title>Chromosomal-level genome assembly of Melastoma candidum provides insights into trichome evolution.</title>
        <authorList>
            <person name="Zhong Y."/>
            <person name="Wu W."/>
            <person name="Sun C."/>
            <person name="Zou P."/>
            <person name="Liu Y."/>
            <person name="Dai S."/>
            <person name="Zhou R."/>
        </authorList>
    </citation>
    <scope>NUCLEOTIDE SEQUENCE [LARGE SCALE GENOMIC DNA]</scope>
</reference>
<evidence type="ECO:0000313" key="1">
    <source>
        <dbReference type="EMBL" id="KAI4366977.1"/>
    </source>
</evidence>
<proteinExistence type="predicted"/>
<name>A0ACB9QJI4_9MYRT</name>
<dbReference type="Proteomes" id="UP001057402">
    <property type="component" value="Chromosome 6"/>
</dbReference>